<proteinExistence type="predicted"/>
<protein>
    <submittedName>
        <fullName evidence="1">Uncharacterized protein</fullName>
    </submittedName>
</protein>
<dbReference type="RefSeq" id="WP_145083184.1">
    <property type="nucleotide sequence ID" value="NZ_CP036274.1"/>
</dbReference>
<organism evidence="1 2">
    <name type="scientific">Anatilimnocola aggregata</name>
    <dbReference type="NCBI Taxonomy" id="2528021"/>
    <lineage>
        <taxon>Bacteria</taxon>
        <taxon>Pseudomonadati</taxon>
        <taxon>Planctomycetota</taxon>
        <taxon>Planctomycetia</taxon>
        <taxon>Pirellulales</taxon>
        <taxon>Pirellulaceae</taxon>
        <taxon>Anatilimnocola</taxon>
    </lineage>
</organism>
<keyword evidence="2" id="KW-1185">Reference proteome</keyword>
<gene>
    <name evidence="1" type="ORF">ETAA8_00640</name>
</gene>
<sequence>MGKRIYLGDDSQISRLFWLLASPIGRACKLAEVQRAVDGLETTRDMDPTGEEYKKASQRVRKAISKLRAAIEEGGAADHLLIVRGGNAKYPEYTMVLRLGRS</sequence>
<reference evidence="1 2" key="1">
    <citation type="submission" date="2019-02" db="EMBL/GenBank/DDBJ databases">
        <title>Deep-cultivation of Planctomycetes and their phenomic and genomic characterization uncovers novel biology.</title>
        <authorList>
            <person name="Wiegand S."/>
            <person name="Jogler M."/>
            <person name="Boedeker C."/>
            <person name="Pinto D."/>
            <person name="Vollmers J."/>
            <person name="Rivas-Marin E."/>
            <person name="Kohn T."/>
            <person name="Peeters S.H."/>
            <person name="Heuer A."/>
            <person name="Rast P."/>
            <person name="Oberbeckmann S."/>
            <person name="Bunk B."/>
            <person name="Jeske O."/>
            <person name="Meyerdierks A."/>
            <person name="Storesund J.E."/>
            <person name="Kallscheuer N."/>
            <person name="Luecker S."/>
            <person name="Lage O.M."/>
            <person name="Pohl T."/>
            <person name="Merkel B.J."/>
            <person name="Hornburger P."/>
            <person name="Mueller R.-W."/>
            <person name="Bruemmer F."/>
            <person name="Labrenz M."/>
            <person name="Spormann A.M."/>
            <person name="Op den Camp H."/>
            <person name="Overmann J."/>
            <person name="Amann R."/>
            <person name="Jetten M.S.M."/>
            <person name="Mascher T."/>
            <person name="Medema M.H."/>
            <person name="Devos D.P."/>
            <person name="Kaster A.-K."/>
            <person name="Ovreas L."/>
            <person name="Rohde M."/>
            <person name="Galperin M.Y."/>
            <person name="Jogler C."/>
        </authorList>
    </citation>
    <scope>NUCLEOTIDE SEQUENCE [LARGE SCALE GENOMIC DNA]</scope>
    <source>
        <strain evidence="1 2">ETA_A8</strain>
    </source>
</reference>
<dbReference type="AlphaFoldDB" id="A0A517Y435"/>
<dbReference type="EMBL" id="CP036274">
    <property type="protein sequence ID" value="QDU25003.1"/>
    <property type="molecule type" value="Genomic_DNA"/>
</dbReference>
<name>A0A517Y435_9BACT</name>
<accession>A0A517Y435</accession>
<dbReference type="Proteomes" id="UP000315017">
    <property type="component" value="Chromosome"/>
</dbReference>
<evidence type="ECO:0000313" key="1">
    <source>
        <dbReference type="EMBL" id="QDU25003.1"/>
    </source>
</evidence>
<evidence type="ECO:0000313" key="2">
    <source>
        <dbReference type="Proteomes" id="UP000315017"/>
    </source>
</evidence>
<dbReference type="KEGG" id="aagg:ETAA8_00640"/>